<protein>
    <submittedName>
        <fullName evidence="3">Nitrate reductase</fullName>
    </submittedName>
</protein>
<feature type="compositionally biased region" description="Basic and acidic residues" evidence="1">
    <location>
        <begin position="12"/>
        <end position="23"/>
    </location>
</feature>
<dbReference type="InterPro" id="IPR010649">
    <property type="entry name" value="NapE_TorE"/>
</dbReference>
<evidence type="ECO:0000313" key="4">
    <source>
        <dbReference type="Proteomes" id="UP000077405"/>
    </source>
</evidence>
<evidence type="ECO:0000256" key="1">
    <source>
        <dbReference type="SAM" id="MobiDB-lite"/>
    </source>
</evidence>
<feature type="region of interest" description="Disordered" evidence="1">
    <location>
        <begin position="1"/>
        <end position="23"/>
    </location>
</feature>
<feature type="transmembrane region" description="Helical" evidence="2">
    <location>
        <begin position="32"/>
        <end position="59"/>
    </location>
</feature>
<keyword evidence="4" id="KW-1185">Reference proteome</keyword>
<dbReference type="STRING" id="1226968.A6A40_00575"/>
<keyword evidence="2" id="KW-1133">Transmembrane helix</keyword>
<dbReference type="RefSeq" id="WP_082860676.1">
    <property type="nucleotide sequence ID" value="NZ_CP015285.1"/>
</dbReference>
<dbReference type="Proteomes" id="UP000077405">
    <property type="component" value="Chromosome"/>
</dbReference>
<sequence>MRPTSSPVLSHPSDRIATESDPAPTRRAEGLMFLWLAFLVWPLIAVGTVSAYGFSIWMYQLLTH</sequence>
<name>A0A160JIM5_9PROT</name>
<proteinExistence type="predicted"/>
<accession>A0A160JIM5</accession>
<reference evidence="3 4" key="1">
    <citation type="journal article" date="2013" name="Int. J. Syst. Evol. Microbiol.">
        <title>Azospirillum humicireducens sp. nov., a nitrogen-fixing bacterium isolated from a microbial fuel cell.</title>
        <authorList>
            <person name="Zhou S."/>
            <person name="Han L."/>
            <person name="Wang Y."/>
            <person name="Yang G."/>
            <person name="Zhuang L."/>
            <person name="Hu P."/>
        </authorList>
    </citation>
    <scope>NUCLEOTIDE SEQUENCE [LARGE SCALE GENOMIC DNA]</scope>
    <source>
        <strain evidence="3 4">SgZ-5</strain>
    </source>
</reference>
<dbReference type="Pfam" id="PF06796">
    <property type="entry name" value="NapE"/>
    <property type="match status" value="1"/>
</dbReference>
<gene>
    <name evidence="3" type="ORF">A6A40_00575</name>
</gene>
<evidence type="ECO:0000313" key="3">
    <source>
        <dbReference type="EMBL" id="ANC93008.2"/>
    </source>
</evidence>
<dbReference type="KEGG" id="ahu:A6A40_00575"/>
<evidence type="ECO:0000256" key="2">
    <source>
        <dbReference type="SAM" id="Phobius"/>
    </source>
</evidence>
<dbReference type="OrthoDB" id="7596241at2"/>
<organism evidence="3 4">
    <name type="scientific">Azospirillum humicireducens</name>
    <dbReference type="NCBI Taxonomy" id="1226968"/>
    <lineage>
        <taxon>Bacteria</taxon>
        <taxon>Pseudomonadati</taxon>
        <taxon>Pseudomonadota</taxon>
        <taxon>Alphaproteobacteria</taxon>
        <taxon>Rhodospirillales</taxon>
        <taxon>Azospirillaceae</taxon>
        <taxon>Azospirillum</taxon>
    </lineage>
</organism>
<dbReference type="EMBL" id="CP015285">
    <property type="protein sequence ID" value="ANC93008.2"/>
    <property type="molecule type" value="Genomic_DNA"/>
</dbReference>
<keyword evidence="2" id="KW-0472">Membrane</keyword>
<dbReference type="AlphaFoldDB" id="A0A160JIM5"/>
<keyword evidence="2" id="KW-0812">Transmembrane</keyword>